<dbReference type="AlphaFoldDB" id="A0A0D7BPZ1"/>
<organism evidence="3 4">
    <name type="scientific">Cylindrobasidium torrendii FP15055 ss-10</name>
    <dbReference type="NCBI Taxonomy" id="1314674"/>
    <lineage>
        <taxon>Eukaryota</taxon>
        <taxon>Fungi</taxon>
        <taxon>Dikarya</taxon>
        <taxon>Basidiomycota</taxon>
        <taxon>Agaricomycotina</taxon>
        <taxon>Agaricomycetes</taxon>
        <taxon>Agaricomycetidae</taxon>
        <taxon>Agaricales</taxon>
        <taxon>Marasmiineae</taxon>
        <taxon>Physalacriaceae</taxon>
        <taxon>Cylindrobasidium</taxon>
    </lineage>
</organism>
<dbReference type="Pfam" id="PF18271">
    <property type="entry name" value="GH131_N"/>
    <property type="match status" value="1"/>
</dbReference>
<keyword evidence="4" id="KW-1185">Reference proteome</keyword>
<evidence type="ECO:0000313" key="4">
    <source>
        <dbReference type="Proteomes" id="UP000054007"/>
    </source>
</evidence>
<dbReference type="GO" id="GO:0016787">
    <property type="term" value="F:hydrolase activity"/>
    <property type="evidence" value="ECO:0007669"/>
    <property type="project" value="UniProtKB-KW"/>
</dbReference>
<dbReference type="STRING" id="1314674.A0A0D7BPZ1"/>
<keyword evidence="1" id="KW-0732">Signal</keyword>
<dbReference type="EMBL" id="KN880442">
    <property type="protein sequence ID" value="KIY72628.1"/>
    <property type="molecule type" value="Genomic_DNA"/>
</dbReference>
<dbReference type="Proteomes" id="UP000054007">
    <property type="component" value="Unassembled WGS sequence"/>
</dbReference>
<dbReference type="Gene3D" id="2.60.120.1160">
    <property type="match status" value="1"/>
</dbReference>
<dbReference type="PANTHER" id="PTHR34612:SF6">
    <property type="entry name" value="GLYCOSIDE HYDROLASE 131 CATALYTIC N-TERMINAL DOMAIN-CONTAINING PROTEIN"/>
    <property type="match status" value="1"/>
</dbReference>
<dbReference type="PANTHER" id="PTHR34612">
    <property type="entry name" value="GH131_N DOMAIN-CONTAINING PROTEIN"/>
    <property type="match status" value="1"/>
</dbReference>
<keyword evidence="3" id="KW-0378">Hydrolase</keyword>
<reference evidence="3 4" key="1">
    <citation type="journal article" date="2015" name="Fungal Genet. Biol.">
        <title>Evolution of novel wood decay mechanisms in Agaricales revealed by the genome sequences of Fistulina hepatica and Cylindrobasidium torrendii.</title>
        <authorList>
            <person name="Floudas D."/>
            <person name="Held B.W."/>
            <person name="Riley R."/>
            <person name="Nagy L.G."/>
            <person name="Koehler G."/>
            <person name="Ransdell A.S."/>
            <person name="Younus H."/>
            <person name="Chow J."/>
            <person name="Chiniquy J."/>
            <person name="Lipzen A."/>
            <person name="Tritt A."/>
            <person name="Sun H."/>
            <person name="Haridas S."/>
            <person name="LaButti K."/>
            <person name="Ohm R.A."/>
            <person name="Kues U."/>
            <person name="Blanchette R.A."/>
            <person name="Grigoriev I.V."/>
            <person name="Minto R.E."/>
            <person name="Hibbett D.S."/>
        </authorList>
    </citation>
    <scope>NUCLEOTIDE SEQUENCE [LARGE SCALE GENOMIC DNA]</scope>
    <source>
        <strain evidence="3 4">FP15055 ss-10</strain>
    </source>
</reference>
<name>A0A0D7BPZ1_9AGAR</name>
<dbReference type="InterPro" id="IPR041524">
    <property type="entry name" value="GH131_N"/>
</dbReference>
<evidence type="ECO:0000313" key="3">
    <source>
        <dbReference type="EMBL" id="KIY72628.1"/>
    </source>
</evidence>
<feature type="domain" description="Glycoside hydrolase 131 catalytic N-terminal" evidence="2">
    <location>
        <begin position="21"/>
        <end position="244"/>
    </location>
</feature>
<sequence length="270" mass="29625">MLSLRLGYVLALAGLSKAGTVVWSGSFDSYETAADFDKWSWANQVGEYQWYIHGDGPTSDYLALDEAYKNPAVETEAHGLKLTISSNATWNSNMERAELIPQTTADLGTGTLYYHFSIKREEENAPDSTLEHQILFFESHFTELKYGIGSPTTDLQWYVGGTSQWGTDFVPGTWFNFAYEIDFDGQTVALWASTDDAELEKVGDAVSASTSTNSADFHVGVLRIVNQDPPEDWYISGVYIESGDITTSVAGVAANATSTAAKRDGKFGRL</sequence>
<protein>
    <submittedName>
        <fullName evidence="3">Glycoside hydrolase family 131 protein</fullName>
    </submittedName>
</protein>
<proteinExistence type="predicted"/>
<gene>
    <name evidence="3" type="ORF">CYLTODRAFT_343828</name>
</gene>
<feature type="chain" id="PRO_5002317519" evidence="1">
    <location>
        <begin position="19"/>
        <end position="270"/>
    </location>
</feature>
<feature type="signal peptide" evidence="1">
    <location>
        <begin position="1"/>
        <end position="18"/>
    </location>
</feature>
<accession>A0A0D7BPZ1</accession>
<dbReference type="OrthoDB" id="120072at2759"/>
<evidence type="ECO:0000256" key="1">
    <source>
        <dbReference type="SAM" id="SignalP"/>
    </source>
</evidence>
<evidence type="ECO:0000259" key="2">
    <source>
        <dbReference type="Pfam" id="PF18271"/>
    </source>
</evidence>